<evidence type="ECO:0000313" key="2">
    <source>
        <dbReference type="EMBL" id="KFD59716.1"/>
    </source>
</evidence>
<feature type="transmembrane region" description="Helical" evidence="1">
    <location>
        <begin position="37"/>
        <end position="61"/>
    </location>
</feature>
<keyword evidence="1" id="KW-1133">Transmembrane helix</keyword>
<evidence type="ECO:0000256" key="1">
    <source>
        <dbReference type="SAM" id="Phobius"/>
    </source>
</evidence>
<proteinExistence type="predicted"/>
<keyword evidence="1" id="KW-0812">Transmembrane</keyword>
<reference evidence="2" key="1">
    <citation type="journal article" date="2014" name="Nat. Genet.">
        <title>Genome and transcriptome of the porcine whipworm Trichuris suis.</title>
        <authorList>
            <person name="Jex A.R."/>
            <person name="Nejsum P."/>
            <person name="Schwarz E.M."/>
            <person name="Hu L."/>
            <person name="Young N.D."/>
            <person name="Hall R.S."/>
            <person name="Korhonen P.K."/>
            <person name="Liao S."/>
            <person name="Thamsborg S."/>
            <person name="Xia J."/>
            <person name="Xu P."/>
            <person name="Wang S."/>
            <person name="Scheerlinck J.P."/>
            <person name="Hofmann A."/>
            <person name="Sternberg P.W."/>
            <person name="Wang J."/>
            <person name="Gasser R.B."/>
        </authorList>
    </citation>
    <scope>NUCLEOTIDE SEQUENCE [LARGE SCALE GENOMIC DNA]</scope>
    <source>
        <strain evidence="2">DCEP-RM93F</strain>
    </source>
</reference>
<dbReference type="Proteomes" id="UP000030758">
    <property type="component" value="Unassembled WGS sequence"/>
</dbReference>
<keyword evidence="1" id="KW-0472">Membrane</keyword>
<organism evidence="2">
    <name type="scientific">Trichuris suis</name>
    <name type="common">pig whipworm</name>
    <dbReference type="NCBI Taxonomy" id="68888"/>
    <lineage>
        <taxon>Eukaryota</taxon>
        <taxon>Metazoa</taxon>
        <taxon>Ecdysozoa</taxon>
        <taxon>Nematoda</taxon>
        <taxon>Enoplea</taxon>
        <taxon>Dorylaimia</taxon>
        <taxon>Trichinellida</taxon>
        <taxon>Trichuridae</taxon>
        <taxon>Trichuris</taxon>
    </lineage>
</organism>
<gene>
    <name evidence="2" type="ORF">M514_28107</name>
</gene>
<dbReference type="AlphaFoldDB" id="A0A085MR70"/>
<feature type="transmembrane region" description="Helical" evidence="1">
    <location>
        <begin position="73"/>
        <end position="93"/>
    </location>
</feature>
<name>A0A085MR70_9BILA</name>
<evidence type="ECO:0008006" key="3">
    <source>
        <dbReference type="Google" id="ProtNLM"/>
    </source>
</evidence>
<accession>A0A085MR70</accession>
<protein>
    <recommendedName>
        <fullName evidence="3">Transmembrane protein</fullName>
    </recommendedName>
</protein>
<sequence>MEGVATTFYFVNEDWSAVKGSRGVATCNSRGNFRGALVVMLSSRGLFVSISSYVMLAGLPFRASVHDSLCKWLWWWWVGELIVCSGCTSVAVLHSIPVFPKGTGHLGPLEKVLVHKGGIGEEGRCKH</sequence>
<dbReference type="EMBL" id="KL367757">
    <property type="protein sequence ID" value="KFD59716.1"/>
    <property type="molecule type" value="Genomic_DNA"/>
</dbReference>